<dbReference type="EMBL" id="JABUFE010000012">
    <property type="protein sequence ID" value="NSX56379.1"/>
    <property type="molecule type" value="Genomic_DNA"/>
</dbReference>
<evidence type="ECO:0000313" key="2">
    <source>
        <dbReference type="Proteomes" id="UP000777935"/>
    </source>
</evidence>
<accession>A0ABX2J004</accession>
<reference evidence="1 2" key="1">
    <citation type="submission" date="2020-06" db="EMBL/GenBank/DDBJ databases">
        <title>Sulfitobacter algicola sp. nov., isolated from green algae.</title>
        <authorList>
            <person name="Wang C."/>
        </authorList>
    </citation>
    <scope>NUCLEOTIDE SEQUENCE [LARGE SCALE GENOMIC DNA]</scope>
    <source>
        <strain evidence="1 2">1151</strain>
    </source>
</reference>
<dbReference type="Pfam" id="PF22535">
    <property type="entry name" value="DUF7003"/>
    <property type="match status" value="1"/>
</dbReference>
<keyword evidence="2" id="KW-1185">Reference proteome</keyword>
<name>A0ABX2J004_9RHOB</name>
<sequence>MKQTEILAILDQAAHNFVFPMLDNGYVYLAKIRLNLFRSDHDWAMVFEWFGYATRQGMPDLTLFTIGSHLRNRKSADQFISKNCYEEYLTNQKHHEATTFWPISNEDWLDHANPDQVRNVGQVHLRDKIVSLPSKSAYGPVGITLEETQPFVFELCRYLAAIYPDDVMATKAERRVNVPHEFDQVMVLNDWRHPDLASSEKPSDLSSFQQMAAVLESGDVSFYSPDQPGNTAWQNWPDGGTL</sequence>
<protein>
    <submittedName>
        <fullName evidence="1">Uncharacterized protein</fullName>
    </submittedName>
</protein>
<dbReference type="Proteomes" id="UP000777935">
    <property type="component" value="Unassembled WGS sequence"/>
</dbReference>
<organism evidence="1 2">
    <name type="scientific">Parasulfitobacter algicola</name>
    <dbReference type="NCBI Taxonomy" id="2614809"/>
    <lineage>
        <taxon>Bacteria</taxon>
        <taxon>Pseudomonadati</taxon>
        <taxon>Pseudomonadota</taxon>
        <taxon>Alphaproteobacteria</taxon>
        <taxon>Rhodobacterales</taxon>
        <taxon>Roseobacteraceae</taxon>
        <taxon>Parasulfitobacter</taxon>
    </lineage>
</organism>
<dbReference type="InterPro" id="IPR054272">
    <property type="entry name" value="DUF7003"/>
</dbReference>
<dbReference type="RefSeq" id="WP_174139534.1">
    <property type="nucleotide sequence ID" value="NZ_JABUFE010000012.1"/>
</dbReference>
<evidence type="ECO:0000313" key="1">
    <source>
        <dbReference type="EMBL" id="NSX56379.1"/>
    </source>
</evidence>
<gene>
    <name evidence="1" type="ORF">HRQ87_16435</name>
</gene>
<comment type="caution">
    <text evidence="1">The sequence shown here is derived from an EMBL/GenBank/DDBJ whole genome shotgun (WGS) entry which is preliminary data.</text>
</comment>
<proteinExistence type="predicted"/>